<evidence type="ECO:0000313" key="2">
    <source>
        <dbReference type="EMBL" id="KAF4354876.1"/>
    </source>
</evidence>
<protein>
    <recommendedName>
        <fullName evidence="1">DUF4283 domain-containing protein</fullName>
    </recommendedName>
</protein>
<keyword evidence="3" id="KW-1185">Reference proteome</keyword>
<proteinExistence type="predicted"/>
<dbReference type="EMBL" id="JAATIQ010000467">
    <property type="protein sequence ID" value="KAF4354876.1"/>
    <property type="molecule type" value="Genomic_DNA"/>
</dbReference>
<dbReference type="AlphaFoldDB" id="A0A7J6E952"/>
<comment type="caution">
    <text evidence="2">The sequence shown here is derived from an EMBL/GenBank/DDBJ whole genome shotgun (WGS) entry which is preliminary data.</text>
</comment>
<sequence length="305" mass="34736">MTLQGTFGICFAKEQSKSTEAKLYYTEPLLKNEQKIAQVDIEEVKEQAESWNFAIICMILGANHPMAVFKGFITRQWGHLCIVKIARLSRGSVVVKFNDEATRNEVLESLSAIVRTVGKPVIVDQHTKDMTRVQFARVLVEMDITEDPSRTLQYINEEELMNKKAGSAKEKGTLQQDNTVKPAMVIVEKADEEKHEQGVINHESKSDKGWKIPKKTSQVVQTRRKNVKSEASGQARLHRLNITILAAVIYNIWLNRNSCIFSNYSSSVGSLVDDVKNSVLYRLQLANRKKLSKQVRDYLLRLQNR</sequence>
<feature type="domain" description="DUF4283" evidence="1">
    <location>
        <begin position="48"/>
        <end position="111"/>
    </location>
</feature>
<name>A0A7J6E952_CANSA</name>
<organism evidence="2 3">
    <name type="scientific">Cannabis sativa</name>
    <name type="common">Hemp</name>
    <name type="synonym">Marijuana</name>
    <dbReference type="NCBI Taxonomy" id="3483"/>
    <lineage>
        <taxon>Eukaryota</taxon>
        <taxon>Viridiplantae</taxon>
        <taxon>Streptophyta</taxon>
        <taxon>Embryophyta</taxon>
        <taxon>Tracheophyta</taxon>
        <taxon>Spermatophyta</taxon>
        <taxon>Magnoliopsida</taxon>
        <taxon>eudicotyledons</taxon>
        <taxon>Gunneridae</taxon>
        <taxon>Pentapetalae</taxon>
        <taxon>rosids</taxon>
        <taxon>fabids</taxon>
        <taxon>Rosales</taxon>
        <taxon>Cannabaceae</taxon>
        <taxon>Cannabis</taxon>
    </lineage>
</organism>
<dbReference type="PANTHER" id="PTHR33233">
    <property type="entry name" value="ENDONUCLEASE/EXONUCLEASE/PHOSPHATASE"/>
    <property type="match status" value="1"/>
</dbReference>
<accession>A0A7J6E952</accession>
<evidence type="ECO:0000259" key="1">
    <source>
        <dbReference type="Pfam" id="PF14111"/>
    </source>
</evidence>
<dbReference type="InterPro" id="IPR025558">
    <property type="entry name" value="DUF4283"/>
</dbReference>
<dbReference type="Proteomes" id="UP000583929">
    <property type="component" value="Unassembled WGS sequence"/>
</dbReference>
<evidence type="ECO:0000313" key="3">
    <source>
        <dbReference type="Proteomes" id="UP000583929"/>
    </source>
</evidence>
<dbReference type="PANTHER" id="PTHR33233:SF17">
    <property type="entry name" value="DUF4283 DOMAIN-CONTAINING PROTEIN"/>
    <property type="match status" value="1"/>
</dbReference>
<reference evidence="2 3" key="1">
    <citation type="journal article" date="2020" name="bioRxiv">
        <title>Sequence and annotation of 42 cannabis genomes reveals extensive copy number variation in cannabinoid synthesis and pathogen resistance genes.</title>
        <authorList>
            <person name="Mckernan K.J."/>
            <person name="Helbert Y."/>
            <person name="Kane L.T."/>
            <person name="Ebling H."/>
            <person name="Zhang L."/>
            <person name="Liu B."/>
            <person name="Eaton Z."/>
            <person name="Mclaughlin S."/>
            <person name="Kingan S."/>
            <person name="Baybayan P."/>
            <person name="Concepcion G."/>
            <person name="Jordan M."/>
            <person name="Riva A."/>
            <person name="Barbazuk W."/>
            <person name="Harkins T."/>
        </authorList>
    </citation>
    <scope>NUCLEOTIDE SEQUENCE [LARGE SCALE GENOMIC DNA]</scope>
    <source>
        <strain evidence="3">cv. Jamaican Lion 4</strain>
        <tissue evidence="2">Leaf</tissue>
    </source>
</reference>
<gene>
    <name evidence="2" type="ORF">G4B88_010155</name>
</gene>
<dbReference type="Pfam" id="PF14111">
    <property type="entry name" value="DUF4283"/>
    <property type="match status" value="1"/>
</dbReference>